<reference evidence="2" key="1">
    <citation type="journal article" date="2017" name="Nature">
        <title>The sunflower genome provides insights into oil metabolism, flowering and Asterid evolution.</title>
        <authorList>
            <person name="Badouin H."/>
            <person name="Gouzy J."/>
            <person name="Grassa C.J."/>
            <person name="Murat F."/>
            <person name="Staton S.E."/>
            <person name="Cottret L."/>
            <person name="Lelandais-Briere C."/>
            <person name="Owens G.L."/>
            <person name="Carrere S."/>
            <person name="Mayjonade B."/>
            <person name="Legrand L."/>
            <person name="Gill N."/>
            <person name="Kane N.C."/>
            <person name="Bowers J.E."/>
            <person name="Hubner S."/>
            <person name="Bellec A."/>
            <person name="Berard A."/>
            <person name="Berges H."/>
            <person name="Blanchet N."/>
            <person name="Boniface M.C."/>
            <person name="Brunel D."/>
            <person name="Catrice O."/>
            <person name="Chaidir N."/>
            <person name="Claudel C."/>
            <person name="Donnadieu C."/>
            <person name="Faraut T."/>
            <person name="Fievet G."/>
            <person name="Helmstetter N."/>
            <person name="King M."/>
            <person name="Knapp S.J."/>
            <person name="Lai Z."/>
            <person name="Le Paslier M.C."/>
            <person name="Lippi Y."/>
            <person name="Lorenzon L."/>
            <person name="Mandel J.R."/>
            <person name="Marage G."/>
            <person name="Marchand G."/>
            <person name="Marquand E."/>
            <person name="Bret-Mestries E."/>
            <person name="Morien E."/>
            <person name="Nambeesan S."/>
            <person name="Nguyen T."/>
            <person name="Pegot-Espagnet P."/>
            <person name="Pouilly N."/>
            <person name="Raftis F."/>
            <person name="Sallet E."/>
            <person name="Schiex T."/>
            <person name="Thomas J."/>
            <person name="Vandecasteele C."/>
            <person name="Vares D."/>
            <person name="Vear F."/>
            <person name="Vautrin S."/>
            <person name="Crespi M."/>
            <person name="Mangin B."/>
            <person name="Burke J.M."/>
            <person name="Salse J."/>
            <person name="Munos S."/>
            <person name="Vincourt P."/>
            <person name="Rieseberg L.H."/>
            <person name="Langlade N.B."/>
        </authorList>
    </citation>
    <scope>NUCLEOTIDE SEQUENCE</scope>
    <source>
        <tissue evidence="2">Leaves</tissue>
    </source>
</reference>
<dbReference type="SUPFAM" id="SSF46774">
    <property type="entry name" value="ARID-like"/>
    <property type="match status" value="1"/>
</dbReference>
<evidence type="ECO:0000313" key="2">
    <source>
        <dbReference type="EMBL" id="KAF5754077.1"/>
    </source>
</evidence>
<dbReference type="AlphaFoldDB" id="A0A9K3GSC8"/>
<dbReference type="PANTHER" id="PTHR46410">
    <property type="entry name" value="AT-RICH INTERACTIVE DOMAIN-CONTAINING PROTEIN 2"/>
    <property type="match status" value="1"/>
</dbReference>
<dbReference type="SMART" id="SM00501">
    <property type="entry name" value="BRIGHT"/>
    <property type="match status" value="1"/>
</dbReference>
<evidence type="ECO:0000259" key="1">
    <source>
        <dbReference type="PROSITE" id="PS51011"/>
    </source>
</evidence>
<dbReference type="InterPro" id="IPR036431">
    <property type="entry name" value="ARID_dom_sf"/>
</dbReference>
<gene>
    <name evidence="2" type="ORF">HanXRQr2_Chr17g0787211</name>
</gene>
<reference evidence="2" key="2">
    <citation type="submission" date="2020-06" db="EMBL/GenBank/DDBJ databases">
        <title>Helianthus annuus Genome sequencing and assembly Release 2.</title>
        <authorList>
            <person name="Gouzy J."/>
            <person name="Langlade N."/>
            <person name="Munos S."/>
        </authorList>
    </citation>
    <scope>NUCLEOTIDE SEQUENCE</scope>
    <source>
        <tissue evidence="2">Leaves</tissue>
    </source>
</reference>
<dbReference type="Gramene" id="mRNA:HanXRQr2_Chr17g0787211">
    <property type="protein sequence ID" value="mRNA:HanXRQr2_Chr17g0787211"/>
    <property type="gene ID" value="HanXRQr2_Chr17g0787211"/>
</dbReference>
<comment type="caution">
    <text evidence="2">The sequence shown here is derived from an EMBL/GenBank/DDBJ whole genome shotgun (WGS) entry which is preliminary data.</text>
</comment>
<name>A0A9K3GSC8_HELAN</name>
<accession>A0A9K3GSC8</accession>
<proteinExistence type="predicted"/>
<dbReference type="Pfam" id="PF01388">
    <property type="entry name" value="ARID"/>
    <property type="match status" value="1"/>
</dbReference>
<dbReference type="InterPro" id="IPR001606">
    <property type="entry name" value="ARID_dom"/>
</dbReference>
<sequence>MRGIGVVEVKSNNERLLIQSVIYTPELDRNVLSMNQLTLQGFTVKRAGDTCKIFPMFSSPIINTVNEITGLSKEDELGLKEKQKVISLNDVNEKYKEGYLNSYFEDLHVSSGETDWSVMIIRALDFKDFNDCKNLLRMLEDEKFVFHYKHELEKKFEEMVSWFITVFLGITTRPIPPVMTENRRIDLLSLYMIVERDGGYSSVTEDNIWPIIAKDLGYEYKDGEYMRVVYAMYLDVLVYYYRFKDVQEKAEDLERMKEKEDAPECSHGRSASAEVIKDVTAMDHYALYAGND</sequence>
<dbReference type="Proteomes" id="UP000215914">
    <property type="component" value="Unassembled WGS sequence"/>
</dbReference>
<dbReference type="PANTHER" id="PTHR46410:SF26">
    <property type="entry name" value="BULB-TYPE LECTIN DOMAIN-CONTAINING PROTEIN-RELATED"/>
    <property type="match status" value="1"/>
</dbReference>
<evidence type="ECO:0000313" key="3">
    <source>
        <dbReference type="Proteomes" id="UP000215914"/>
    </source>
</evidence>
<dbReference type="CDD" id="cd16100">
    <property type="entry name" value="ARID"/>
    <property type="match status" value="1"/>
</dbReference>
<keyword evidence="3" id="KW-1185">Reference proteome</keyword>
<dbReference type="GO" id="GO:0003677">
    <property type="term" value="F:DNA binding"/>
    <property type="evidence" value="ECO:0007669"/>
    <property type="project" value="InterPro"/>
</dbReference>
<dbReference type="PROSITE" id="PS51011">
    <property type="entry name" value="ARID"/>
    <property type="match status" value="1"/>
</dbReference>
<organism evidence="2 3">
    <name type="scientific">Helianthus annuus</name>
    <name type="common">Common sunflower</name>
    <dbReference type="NCBI Taxonomy" id="4232"/>
    <lineage>
        <taxon>Eukaryota</taxon>
        <taxon>Viridiplantae</taxon>
        <taxon>Streptophyta</taxon>
        <taxon>Embryophyta</taxon>
        <taxon>Tracheophyta</taxon>
        <taxon>Spermatophyta</taxon>
        <taxon>Magnoliopsida</taxon>
        <taxon>eudicotyledons</taxon>
        <taxon>Gunneridae</taxon>
        <taxon>Pentapetalae</taxon>
        <taxon>asterids</taxon>
        <taxon>campanulids</taxon>
        <taxon>Asterales</taxon>
        <taxon>Asteraceae</taxon>
        <taxon>Asteroideae</taxon>
        <taxon>Heliantheae alliance</taxon>
        <taxon>Heliantheae</taxon>
        <taxon>Helianthus</taxon>
    </lineage>
</organism>
<dbReference type="Gene3D" id="1.10.150.60">
    <property type="entry name" value="ARID DNA-binding domain"/>
    <property type="match status" value="1"/>
</dbReference>
<feature type="domain" description="ARID" evidence="1">
    <location>
        <begin position="150"/>
        <end position="245"/>
    </location>
</feature>
<protein>
    <submittedName>
        <fullName evidence="2">Transcription factor &amp; chromatin remodeling ARID family</fullName>
    </submittedName>
</protein>
<dbReference type="EMBL" id="MNCJ02000332">
    <property type="protein sequence ID" value="KAF5754077.1"/>
    <property type="molecule type" value="Genomic_DNA"/>
</dbReference>